<dbReference type="GO" id="GO:0015205">
    <property type="term" value="F:nucleobase transmembrane transporter activity"/>
    <property type="evidence" value="ECO:0007669"/>
    <property type="project" value="TreeGrafter"/>
</dbReference>
<feature type="transmembrane region" description="Helical" evidence="6">
    <location>
        <begin position="379"/>
        <end position="400"/>
    </location>
</feature>
<dbReference type="RefSeq" id="XP_018269986.1">
    <property type="nucleotide sequence ID" value="XM_018412313.1"/>
</dbReference>
<dbReference type="InterPro" id="IPR001248">
    <property type="entry name" value="Pur-cyt_permease"/>
</dbReference>
<evidence type="ECO:0000256" key="6">
    <source>
        <dbReference type="SAM" id="Phobius"/>
    </source>
</evidence>
<dbReference type="PANTHER" id="PTHR30618:SF0">
    <property type="entry name" value="PURINE-URACIL PERMEASE NCS1"/>
    <property type="match status" value="1"/>
</dbReference>
<protein>
    <recommendedName>
        <fullName evidence="9">Uracil permease</fullName>
    </recommendedName>
</protein>
<gene>
    <name evidence="7" type="ORF">RHOBADRAFT_16405</name>
</gene>
<comment type="subcellular location">
    <subcellularLocation>
        <location evidence="1">Membrane</location>
        <topology evidence="1">Multi-pass membrane protein</topology>
    </subcellularLocation>
</comment>
<feature type="transmembrane region" description="Helical" evidence="6">
    <location>
        <begin position="208"/>
        <end position="230"/>
    </location>
</feature>
<dbReference type="GeneID" id="28972762"/>
<feature type="transmembrane region" description="Helical" evidence="6">
    <location>
        <begin position="250"/>
        <end position="271"/>
    </location>
</feature>
<dbReference type="OMA" id="WRTGGMI"/>
<evidence type="ECO:0000313" key="7">
    <source>
        <dbReference type="EMBL" id="KPV73937.1"/>
    </source>
</evidence>
<name>A0A0P9H1Q9_RHOGW</name>
<dbReference type="AlphaFoldDB" id="A0A0P9H1Q9"/>
<feature type="transmembrane region" description="Helical" evidence="6">
    <location>
        <begin position="451"/>
        <end position="471"/>
    </location>
</feature>
<evidence type="ECO:0000256" key="1">
    <source>
        <dbReference type="ARBA" id="ARBA00004141"/>
    </source>
</evidence>
<dbReference type="PANTHER" id="PTHR30618">
    <property type="entry name" value="NCS1 FAMILY PURINE/PYRIMIDINE TRANSPORTER"/>
    <property type="match status" value="1"/>
</dbReference>
<keyword evidence="3 6" id="KW-0812">Transmembrane</keyword>
<keyword evidence="8" id="KW-1185">Reference proteome</keyword>
<comment type="similarity">
    <text evidence="2">Belongs to the purine-cytosine permease (2.A.39) family.</text>
</comment>
<evidence type="ECO:0000313" key="8">
    <source>
        <dbReference type="Proteomes" id="UP000053890"/>
    </source>
</evidence>
<evidence type="ECO:0000256" key="5">
    <source>
        <dbReference type="ARBA" id="ARBA00023136"/>
    </source>
</evidence>
<organism evidence="7 8">
    <name type="scientific">Rhodotorula graminis (strain WP1)</name>
    <dbReference type="NCBI Taxonomy" id="578459"/>
    <lineage>
        <taxon>Eukaryota</taxon>
        <taxon>Fungi</taxon>
        <taxon>Dikarya</taxon>
        <taxon>Basidiomycota</taxon>
        <taxon>Pucciniomycotina</taxon>
        <taxon>Microbotryomycetes</taxon>
        <taxon>Sporidiobolales</taxon>
        <taxon>Sporidiobolaceae</taxon>
        <taxon>Rhodotorula</taxon>
    </lineage>
</organism>
<proteinExistence type="inferred from homology"/>
<dbReference type="EMBL" id="KQ474081">
    <property type="protein sequence ID" value="KPV73937.1"/>
    <property type="molecule type" value="Genomic_DNA"/>
</dbReference>
<feature type="transmembrane region" description="Helical" evidence="6">
    <location>
        <begin position="83"/>
        <end position="107"/>
    </location>
</feature>
<accession>A0A0P9H1Q9</accession>
<evidence type="ECO:0008006" key="9">
    <source>
        <dbReference type="Google" id="ProtNLM"/>
    </source>
</evidence>
<feature type="transmembrane region" description="Helical" evidence="6">
    <location>
        <begin position="283"/>
        <end position="306"/>
    </location>
</feature>
<dbReference type="Pfam" id="PF02133">
    <property type="entry name" value="Transp_cyt_pur"/>
    <property type="match status" value="1"/>
</dbReference>
<evidence type="ECO:0000256" key="3">
    <source>
        <dbReference type="ARBA" id="ARBA00022692"/>
    </source>
</evidence>
<dbReference type="Proteomes" id="UP000053890">
    <property type="component" value="Unassembled WGS sequence"/>
</dbReference>
<feature type="transmembrane region" description="Helical" evidence="6">
    <location>
        <begin position="412"/>
        <end position="431"/>
    </location>
</feature>
<keyword evidence="4 6" id="KW-1133">Transmembrane helix</keyword>
<reference evidence="7 8" key="1">
    <citation type="journal article" date="2015" name="Front. Microbiol.">
        <title>Genome sequence of the plant growth promoting endophytic yeast Rhodotorula graminis WP1.</title>
        <authorList>
            <person name="Firrincieli A."/>
            <person name="Otillar R."/>
            <person name="Salamov A."/>
            <person name="Schmutz J."/>
            <person name="Khan Z."/>
            <person name="Redman R.S."/>
            <person name="Fleck N.D."/>
            <person name="Lindquist E."/>
            <person name="Grigoriev I.V."/>
            <person name="Doty S.L."/>
        </authorList>
    </citation>
    <scope>NUCLEOTIDE SEQUENCE [LARGE SCALE GENOMIC DNA]</scope>
    <source>
        <strain evidence="7 8">WP1</strain>
    </source>
</reference>
<dbReference type="GO" id="GO:0005886">
    <property type="term" value="C:plasma membrane"/>
    <property type="evidence" value="ECO:0007669"/>
    <property type="project" value="TreeGrafter"/>
</dbReference>
<dbReference type="Gene3D" id="1.10.4160.10">
    <property type="entry name" value="Hydantoin permease"/>
    <property type="match status" value="1"/>
</dbReference>
<feature type="transmembrane region" description="Helical" evidence="6">
    <location>
        <begin position="181"/>
        <end position="199"/>
    </location>
</feature>
<dbReference type="OrthoDB" id="2018619at2759"/>
<evidence type="ECO:0000256" key="2">
    <source>
        <dbReference type="ARBA" id="ARBA00008974"/>
    </source>
</evidence>
<evidence type="ECO:0000256" key="4">
    <source>
        <dbReference type="ARBA" id="ARBA00022989"/>
    </source>
</evidence>
<keyword evidence="5 6" id="KW-0472">Membrane</keyword>
<sequence>MASRLARTKADLSAKKHLSGWVLPKPESAFTPEHQWSNHDMEPVPVEEQSWTSATFAAYWFSDLINAGSWSQISSFVSLGLTWWQGLLATFTGGVLLCVVIVFNGIIGARLHVPFSISSRAAYGYHLSRFAVVSRMVIAWFWFSINTYQGGTGVKICLTAIWPSFANLKNTLPESAGVDSSSMLCFFLFWLFQFPFTLIHPRKLRPIFLVKAITLPIVAIAMMGWTIHQAGDRASEVMREPSKLHGLDGWYAFMTAVTACMGTWSTMACNIGDFSRYSRKETAAWLQMLFVPAMWTICALFGAVAANMTTVIPRYDGVATFQPFDLIENGGWLESKGGRAAAFFCSAAWALGNMTTNITANSISSANDLASLFPKWVNIFRGQMFAVIIGVWAFAPWKVLSSAGSFISFMSSYSIVLAPIAAILCSDFFLVKKSKYNVPELYNYGRGLYRYTYGFNLPALGALLVSIPPNLPGMINALNSSVEIGNAKYICVSLSSPLPPSPSAD</sequence>
<dbReference type="InterPro" id="IPR045225">
    <property type="entry name" value="Uracil/uridine/allantoin_perm"/>
</dbReference>
<feature type="transmembrane region" description="Helical" evidence="6">
    <location>
        <begin position="127"/>
        <end position="145"/>
    </location>
</feature>